<accession>A0ABS2RW93</accession>
<evidence type="ECO:0000256" key="1">
    <source>
        <dbReference type="SAM" id="MobiDB-lite"/>
    </source>
</evidence>
<evidence type="ECO:0000313" key="3">
    <source>
        <dbReference type="Proteomes" id="UP000746584"/>
    </source>
</evidence>
<comment type="caution">
    <text evidence="2">The sequence shown here is derived from an EMBL/GenBank/DDBJ whole genome shotgun (WGS) entry which is preliminary data.</text>
</comment>
<dbReference type="EMBL" id="JAFBCG010000001">
    <property type="protein sequence ID" value="MBM7803289.1"/>
    <property type="molecule type" value="Genomic_DNA"/>
</dbReference>
<keyword evidence="3" id="KW-1185">Reference proteome</keyword>
<feature type="compositionally biased region" description="Polar residues" evidence="1">
    <location>
        <begin position="124"/>
        <end position="147"/>
    </location>
</feature>
<feature type="region of interest" description="Disordered" evidence="1">
    <location>
        <begin position="92"/>
        <end position="162"/>
    </location>
</feature>
<feature type="region of interest" description="Disordered" evidence="1">
    <location>
        <begin position="253"/>
        <end position="294"/>
    </location>
</feature>
<name>A0ABS2RW93_9MICO</name>
<gene>
    <name evidence="2" type="ORF">JOE58_002540</name>
</gene>
<reference evidence="2 3" key="1">
    <citation type="submission" date="2021-01" db="EMBL/GenBank/DDBJ databases">
        <title>Sequencing the genomes of 1000 actinobacteria strains.</title>
        <authorList>
            <person name="Klenk H.-P."/>
        </authorList>
    </citation>
    <scope>NUCLEOTIDE SEQUENCE [LARGE SCALE GENOMIC DNA]</scope>
    <source>
        <strain evidence="2 3">DSM 20542</strain>
    </source>
</reference>
<sequence length="322" mass="34680">MFFRSAPPSRREAAASIRVSPWSVTAGRAAGGRAAAGRVAAGRAAAGRAAAERPWAGGHGTGVTATITSGLERVLPRADDPWGCRVVSSAARYRQEQPRTQRGVRPPLIRAHNGAQGARRVGRSTWNAQRESSQDAPGSRLTVSRGTSKPRELPQPDRCEQGLHHRHLTPSMVRAGNHQPYEVRSLTTKVRSSFLRVQAARGEDEPLGIAEQRYDVGDVLPGASAFPFHADRAGPPQPLPEIAREEVAFCSGTPHRSPAADDPCGWASPNTPDRHASSPSVHHVDPRAAVRKPEYDDNAGAVRWYARPVRDPSSRCTGVDQL</sequence>
<protein>
    <submittedName>
        <fullName evidence="2">Uncharacterized protein</fullName>
    </submittedName>
</protein>
<feature type="compositionally biased region" description="Basic and acidic residues" evidence="1">
    <location>
        <begin position="272"/>
        <end position="294"/>
    </location>
</feature>
<organism evidence="2 3">
    <name type="scientific">Curtobacterium luteum</name>
    <dbReference type="NCBI Taxonomy" id="33881"/>
    <lineage>
        <taxon>Bacteria</taxon>
        <taxon>Bacillati</taxon>
        <taxon>Actinomycetota</taxon>
        <taxon>Actinomycetes</taxon>
        <taxon>Micrococcales</taxon>
        <taxon>Microbacteriaceae</taxon>
        <taxon>Curtobacterium</taxon>
    </lineage>
</organism>
<dbReference type="Proteomes" id="UP000746584">
    <property type="component" value="Unassembled WGS sequence"/>
</dbReference>
<feature type="compositionally biased region" description="Basic and acidic residues" evidence="1">
    <location>
        <begin position="149"/>
        <end position="162"/>
    </location>
</feature>
<evidence type="ECO:0000313" key="2">
    <source>
        <dbReference type="EMBL" id="MBM7803289.1"/>
    </source>
</evidence>
<proteinExistence type="predicted"/>